<proteinExistence type="evidence at transcript level"/>
<accession>L7MC42</accession>
<protein>
    <submittedName>
        <fullName evidence="3">Putative secreted peptide</fullName>
    </submittedName>
</protein>
<evidence type="ECO:0000256" key="2">
    <source>
        <dbReference type="SAM" id="SignalP"/>
    </source>
</evidence>
<sequence length="127" mass="14102">MSIVKCCLMLIATWTLYTQAKPTNFPNEYNEQDSNSLGGNQVNSVLISSRSSVQETQEEVNKLESKPKPHGKHSKSECFDGQGRRVREGVGCSRYTLNSKKGEQVCWAGVCRNGICTDVEKHLCSNS</sequence>
<feature type="signal peptide" evidence="2">
    <location>
        <begin position="1"/>
        <end position="20"/>
    </location>
</feature>
<reference evidence="3" key="2">
    <citation type="journal article" date="2015" name="J. Proteomics">
        <title>Sexual differences in the sialomes of the zebra tick, Rhipicephalus pulchellus.</title>
        <authorList>
            <person name="Tan A.W."/>
            <person name="Francischetti I.M."/>
            <person name="Slovak M."/>
            <person name="Kini R.M."/>
            <person name="Ribeiro J.M."/>
        </authorList>
    </citation>
    <scope>NUCLEOTIDE SEQUENCE</scope>
    <source>
        <tissue evidence="3">Salivary gland</tissue>
    </source>
</reference>
<reference evidence="3" key="1">
    <citation type="submission" date="2012-11" db="EMBL/GenBank/DDBJ databases">
        <authorList>
            <person name="Lucero-Rivera Y.E."/>
            <person name="Tovar-Ramirez D."/>
        </authorList>
    </citation>
    <scope>NUCLEOTIDE SEQUENCE</scope>
    <source>
        <tissue evidence="3">Salivary gland</tissue>
    </source>
</reference>
<dbReference type="EMBL" id="GACK01004251">
    <property type="protein sequence ID" value="JAA60783.1"/>
    <property type="molecule type" value="mRNA"/>
</dbReference>
<keyword evidence="2" id="KW-0732">Signal</keyword>
<organism evidence="3">
    <name type="scientific">Rhipicephalus pulchellus</name>
    <name type="common">Yellow backed tick</name>
    <name type="synonym">Dermacentor pulchellus</name>
    <dbReference type="NCBI Taxonomy" id="72859"/>
    <lineage>
        <taxon>Eukaryota</taxon>
        <taxon>Metazoa</taxon>
        <taxon>Ecdysozoa</taxon>
        <taxon>Arthropoda</taxon>
        <taxon>Chelicerata</taxon>
        <taxon>Arachnida</taxon>
        <taxon>Acari</taxon>
        <taxon>Parasitiformes</taxon>
        <taxon>Ixodida</taxon>
        <taxon>Ixodoidea</taxon>
        <taxon>Ixodidae</taxon>
        <taxon>Rhipicephalinae</taxon>
        <taxon>Rhipicephalus</taxon>
        <taxon>Rhipicephalus</taxon>
    </lineage>
</organism>
<feature type="chain" id="PRO_5003981570" evidence="2">
    <location>
        <begin position="21"/>
        <end position="127"/>
    </location>
</feature>
<evidence type="ECO:0000313" key="3">
    <source>
        <dbReference type="EMBL" id="JAA60783.1"/>
    </source>
</evidence>
<evidence type="ECO:0000256" key="1">
    <source>
        <dbReference type="SAM" id="MobiDB-lite"/>
    </source>
</evidence>
<feature type="region of interest" description="Disordered" evidence="1">
    <location>
        <begin position="49"/>
        <end position="82"/>
    </location>
</feature>
<name>L7MC42_RHIPC</name>
<dbReference type="AlphaFoldDB" id="L7MC42"/>